<evidence type="ECO:0000259" key="2">
    <source>
        <dbReference type="Pfam" id="PF13828"/>
    </source>
</evidence>
<dbReference type="InterPro" id="IPR025241">
    <property type="entry name" value="DUF4190"/>
</dbReference>
<gene>
    <name evidence="3" type="ORF">WCD74_18855</name>
</gene>
<dbReference type="Proteomes" id="UP001385809">
    <property type="component" value="Unassembled WGS sequence"/>
</dbReference>
<evidence type="ECO:0000313" key="4">
    <source>
        <dbReference type="Proteomes" id="UP001385809"/>
    </source>
</evidence>
<feature type="transmembrane region" description="Helical" evidence="1">
    <location>
        <begin position="40"/>
        <end position="60"/>
    </location>
</feature>
<keyword evidence="1" id="KW-1133">Transmembrane helix</keyword>
<comment type="caution">
    <text evidence="3">The sequence shown here is derived from an EMBL/GenBank/DDBJ whole genome shotgun (WGS) entry which is preliminary data.</text>
</comment>
<evidence type="ECO:0000313" key="3">
    <source>
        <dbReference type="EMBL" id="MEJ2869835.1"/>
    </source>
</evidence>
<accession>A0ABU8MT38</accession>
<sequence>MNPQQPWQAVPPPAAPYPGPPPGPYGPYGPYAPVAPTNSLALAALLCGIFVAPVGIVLGIMARKQIRQTGEQGDGMALAGLIIGAAQTAIIVLVFAIWLVVMLMVLGTVATTG</sequence>
<keyword evidence="1" id="KW-0812">Transmembrane</keyword>
<dbReference type="Pfam" id="PF13828">
    <property type="entry name" value="DUF4190"/>
    <property type="match status" value="1"/>
</dbReference>
<keyword evidence="1" id="KW-0472">Membrane</keyword>
<name>A0ABU8MT38_9PSEU</name>
<feature type="domain" description="DUF4190" evidence="2">
    <location>
        <begin position="40"/>
        <end position="93"/>
    </location>
</feature>
<organism evidence="3 4">
    <name type="scientific">Actinomycetospora aurantiaca</name>
    <dbReference type="NCBI Taxonomy" id="3129233"/>
    <lineage>
        <taxon>Bacteria</taxon>
        <taxon>Bacillati</taxon>
        <taxon>Actinomycetota</taxon>
        <taxon>Actinomycetes</taxon>
        <taxon>Pseudonocardiales</taxon>
        <taxon>Pseudonocardiaceae</taxon>
        <taxon>Actinomycetospora</taxon>
    </lineage>
</organism>
<proteinExistence type="predicted"/>
<feature type="transmembrane region" description="Helical" evidence="1">
    <location>
        <begin position="81"/>
        <end position="106"/>
    </location>
</feature>
<protein>
    <submittedName>
        <fullName evidence="3">DUF4190 domain-containing protein</fullName>
    </submittedName>
</protein>
<keyword evidence="4" id="KW-1185">Reference proteome</keyword>
<dbReference type="RefSeq" id="WP_337696412.1">
    <property type="nucleotide sequence ID" value="NZ_JBBEGN010000009.1"/>
</dbReference>
<dbReference type="EMBL" id="JBBEGN010000009">
    <property type="protein sequence ID" value="MEJ2869835.1"/>
    <property type="molecule type" value="Genomic_DNA"/>
</dbReference>
<evidence type="ECO:0000256" key="1">
    <source>
        <dbReference type="SAM" id="Phobius"/>
    </source>
</evidence>
<reference evidence="3 4" key="1">
    <citation type="submission" date="2024-03" db="EMBL/GenBank/DDBJ databases">
        <title>Actinomycetospora sp. OC33-EN08, a novel actinomycete isolated from wild orchid (Aerides multiflora).</title>
        <authorList>
            <person name="Suriyachadkun C."/>
        </authorList>
    </citation>
    <scope>NUCLEOTIDE SEQUENCE [LARGE SCALE GENOMIC DNA]</scope>
    <source>
        <strain evidence="3 4">OC33-EN08</strain>
    </source>
</reference>